<evidence type="ECO:0000313" key="4">
    <source>
        <dbReference type="Proteomes" id="UP000829758"/>
    </source>
</evidence>
<dbReference type="EMBL" id="JAJFZT010000008">
    <property type="protein sequence ID" value="MCC3273603.1"/>
    <property type="molecule type" value="Genomic_DNA"/>
</dbReference>
<name>A0A9X1M8U1_9MICC</name>
<proteinExistence type="predicted"/>
<dbReference type="RefSeq" id="WP_227904904.1">
    <property type="nucleotide sequence ID" value="NZ_CP094984.1"/>
</dbReference>
<evidence type="ECO:0000313" key="2">
    <source>
        <dbReference type="EMBL" id="MCC3273603.1"/>
    </source>
</evidence>
<gene>
    <name evidence="2" type="ORF">LJ755_12795</name>
    <name evidence="3" type="ORF">MUK71_01780</name>
</gene>
<protein>
    <submittedName>
        <fullName evidence="2">Uncharacterized protein</fullName>
    </submittedName>
</protein>
<sequence>MPQDKDFEHNETKAEEQLQIVDPPVPGQDEDAESGQQQAGHADGSPTGGAEDPGAERQNPTDEPDQDNEPLPRAWN</sequence>
<dbReference type="Proteomes" id="UP000829758">
    <property type="component" value="Chromosome"/>
</dbReference>
<reference evidence="2" key="1">
    <citation type="submission" date="2021-10" db="EMBL/GenBank/DDBJ databases">
        <title>Novel species in genus Arthrobacter.</title>
        <authorList>
            <person name="Liu Y."/>
        </authorList>
    </citation>
    <scope>NUCLEOTIDE SEQUENCE</scope>
    <source>
        <strain evidence="2">Zg-Y462</strain>
        <strain evidence="4">zg-Y462</strain>
    </source>
</reference>
<feature type="region of interest" description="Disordered" evidence="1">
    <location>
        <begin position="1"/>
        <end position="76"/>
    </location>
</feature>
<dbReference type="AlphaFoldDB" id="A0A9X1M8U1"/>
<evidence type="ECO:0000313" key="3">
    <source>
        <dbReference type="EMBL" id="UON92411.1"/>
    </source>
</evidence>
<evidence type="ECO:0000256" key="1">
    <source>
        <dbReference type="SAM" id="MobiDB-lite"/>
    </source>
</evidence>
<evidence type="ECO:0000313" key="5">
    <source>
        <dbReference type="Proteomes" id="UP001155145"/>
    </source>
</evidence>
<dbReference type="EMBL" id="CP094984">
    <property type="protein sequence ID" value="UON92411.1"/>
    <property type="molecule type" value="Genomic_DNA"/>
</dbReference>
<organism evidence="2 5">
    <name type="scientific">Arthrobacter zhangbolii</name>
    <dbReference type="NCBI Taxonomy" id="2886936"/>
    <lineage>
        <taxon>Bacteria</taxon>
        <taxon>Bacillati</taxon>
        <taxon>Actinomycetota</taxon>
        <taxon>Actinomycetes</taxon>
        <taxon>Micrococcales</taxon>
        <taxon>Micrococcaceae</taxon>
        <taxon>Arthrobacter</taxon>
    </lineage>
</organism>
<feature type="compositionally biased region" description="Basic and acidic residues" evidence="1">
    <location>
        <begin position="1"/>
        <end position="16"/>
    </location>
</feature>
<keyword evidence="4" id="KW-1185">Reference proteome</keyword>
<accession>A0A9X1M8U1</accession>
<dbReference type="Proteomes" id="UP001155145">
    <property type="component" value="Unassembled WGS sequence"/>
</dbReference>